<organism evidence="1 2">
    <name type="scientific">Agrobacterium tumefaciens str. Kerr 14</name>
    <dbReference type="NCBI Taxonomy" id="1183424"/>
    <lineage>
        <taxon>Bacteria</taxon>
        <taxon>Pseudomonadati</taxon>
        <taxon>Pseudomonadota</taxon>
        <taxon>Alphaproteobacteria</taxon>
        <taxon>Hyphomicrobiales</taxon>
        <taxon>Rhizobiaceae</taxon>
        <taxon>Rhizobium/Agrobacterium group</taxon>
        <taxon>Agrobacterium</taxon>
        <taxon>Agrobacterium tumefaciens complex</taxon>
    </lineage>
</organism>
<accession>A0A1S7P7P7</accession>
<proteinExistence type="predicted"/>
<gene>
    <name evidence="1" type="ORF">AGR4C_Cc160179</name>
</gene>
<evidence type="ECO:0000313" key="2">
    <source>
        <dbReference type="Proteomes" id="UP000191897"/>
    </source>
</evidence>
<dbReference type="EMBL" id="FBWC01000008">
    <property type="protein sequence ID" value="CUX17286.1"/>
    <property type="molecule type" value="Genomic_DNA"/>
</dbReference>
<reference evidence="1 2" key="1">
    <citation type="submission" date="2016-01" db="EMBL/GenBank/DDBJ databases">
        <authorList>
            <person name="Oliw E.H."/>
        </authorList>
    </citation>
    <scope>NUCLEOTIDE SEQUENCE [LARGE SCALE GENOMIC DNA]</scope>
    <source>
        <strain evidence="1 2">Kerr 14</strain>
    </source>
</reference>
<sequence length="222" mass="23875">MVYNAAVDSNALYDRAQTSEIAGHLKSDTIFPTNVFGCPDTAGFNVVLRQQSQLIFIDLPSSDPDSTPSQCWRELSEQFNSICLGLILEADAGSDAAAGIMADGITGGALPAAIAVMGYDPSFAIMFECVARRIGDPINRAVTSLAYGIPFEWPVIAFFLMPDDPQLLDCVKACRSLENIGVPAQMQIVAAGSVAGGRNIVFAGERECFFREHLASHFPKMF</sequence>
<dbReference type="RefSeq" id="WP_003521943.1">
    <property type="nucleotide sequence ID" value="NZ_LT009730.1"/>
</dbReference>
<name>A0A1S7P7P7_AGRTU</name>
<evidence type="ECO:0000313" key="1">
    <source>
        <dbReference type="EMBL" id="CUX17286.1"/>
    </source>
</evidence>
<protein>
    <submittedName>
        <fullName evidence="1">Uncharacterized protein</fullName>
    </submittedName>
</protein>
<dbReference type="AlphaFoldDB" id="A0A1S7P7P7"/>
<dbReference type="Proteomes" id="UP000191897">
    <property type="component" value="Unassembled WGS sequence"/>
</dbReference>